<dbReference type="GO" id="GO:0005634">
    <property type="term" value="C:nucleus"/>
    <property type="evidence" value="ECO:0007669"/>
    <property type="project" value="UniProtKB-SubCell"/>
</dbReference>
<dbReference type="GO" id="GO:0000978">
    <property type="term" value="F:RNA polymerase II cis-regulatory region sequence-specific DNA binding"/>
    <property type="evidence" value="ECO:0007669"/>
    <property type="project" value="TreeGrafter"/>
</dbReference>
<dbReference type="GO" id="GO:0000981">
    <property type="term" value="F:DNA-binding transcription factor activity, RNA polymerase II-specific"/>
    <property type="evidence" value="ECO:0007669"/>
    <property type="project" value="TreeGrafter"/>
</dbReference>
<name>A0AAQ3L3D1_9LILI</name>
<dbReference type="PANTHER" id="PTHR11945">
    <property type="entry name" value="MADS BOX PROTEIN"/>
    <property type="match status" value="1"/>
</dbReference>
<accession>A0AAQ3L3D1</accession>
<evidence type="ECO:0000256" key="3">
    <source>
        <dbReference type="ARBA" id="ARBA00023125"/>
    </source>
</evidence>
<dbReference type="EMBL" id="CP136898">
    <property type="protein sequence ID" value="WOL19584.1"/>
    <property type="molecule type" value="Genomic_DNA"/>
</dbReference>
<dbReference type="Pfam" id="PF00319">
    <property type="entry name" value="SRF-TF"/>
    <property type="match status" value="1"/>
</dbReference>
<dbReference type="PRINTS" id="PR00404">
    <property type="entry name" value="MADSDOMAIN"/>
</dbReference>
<evidence type="ECO:0000256" key="2">
    <source>
        <dbReference type="ARBA" id="ARBA00023015"/>
    </source>
</evidence>
<keyword evidence="8" id="KW-1185">Reference proteome</keyword>
<dbReference type="SMART" id="SM00432">
    <property type="entry name" value="MADS"/>
    <property type="match status" value="1"/>
</dbReference>
<keyword evidence="2" id="KW-0805">Transcription regulation</keyword>
<dbReference type="PANTHER" id="PTHR11945:SF776">
    <property type="entry name" value="AGAMOUS-LIKE 50-RELATED"/>
    <property type="match status" value="1"/>
</dbReference>
<evidence type="ECO:0000313" key="7">
    <source>
        <dbReference type="EMBL" id="WOL19584.1"/>
    </source>
</evidence>
<evidence type="ECO:0000256" key="1">
    <source>
        <dbReference type="ARBA" id="ARBA00004123"/>
    </source>
</evidence>
<gene>
    <name evidence="7" type="ORF">Cni_G28386</name>
</gene>
<proteinExistence type="predicted"/>
<dbReference type="InterPro" id="IPR036879">
    <property type="entry name" value="TF_MADSbox_sf"/>
</dbReference>
<sequence length="308" mass="34603">MAVWSVMRLFDEPQVYKYFIKSCSVLVLIGDMGTLREDADARSLKNKSFSYYEKLSLVFEKDRATGVNVQMPAYVIERLDEEEVEVRDDVELMDSINVATSSNVEGQENHKRNASFSKRTNGVFGKASELSTLCGANMTVLIFSPTRKPHSFGSPSVDQVVEQFLSIDLDLCNCQFGQVVQDLNQEFMELTSQLEASKAKKVVLQRHLQGEDCKWIDSLDGLTLEELDHLRESLGRLKKEISADSMAIDHVGSSQHKEITTVVDLNSIPVVTNPRGVVCTHTEPSQSQSNSSIETIEYLDLHILFEDI</sequence>
<keyword evidence="5" id="KW-0539">Nucleus</keyword>
<dbReference type="PROSITE" id="PS50066">
    <property type="entry name" value="MADS_BOX_2"/>
    <property type="match status" value="1"/>
</dbReference>
<dbReference type="InterPro" id="IPR002100">
    <property type="entry name" value="TF_MADSbox"/>
</dbReference>
<evidence type="ECO:0000259" key="6">
    <source>
        <dbReference type="PROSITE" id="PS50066"/>
    </source>
</evidence>
<dbReference type="GO" id="GO:0046983">
    <property type="term" value="F:protein dimerization activity"/>
    <property type="evidence" value="ECO:0007669"/>
    <property type="project" value="InterPro"/>
</dbReference>
<feature type="domain" description="MADS-box" evidence="6">
    <location>
        <begin position="107"/>
        <end position="156"/>
    </location>
</feature>
<protein>
    <recommendedName>
        <fullName evidence="6">MADS-box domain-containing protein</fullName>
    </recommendedName>
</protein>
<keyword evidence="4" id="KW-0804">Transcription</keyword>
<dbReference type="InterPro" id="IPR023393">
    <property type="entry name" value="START-like_dom_sf"/>
</dbReference>
<evidence type="ECO:0000256" key="4">
    <source>
        <dbReference type="ARBA" id="ARBA00023163"/>
    </source>
</evidence>
<keyword evidence="3" id="KW-0238">DNA-binding</keyword>
<organism evidence="7 8">
    <name type="scientific">Canna indica</name>
    <name type="common">Indian-shot</name>
    <dbReference type="NCBI Taxonomy" id="4628"/>
    <lineage>
        <taxon>Eukaryota</taxon>
        <taxon>Viridiplantae</taxon>
        <taxon>Streptophyta</taxon>
        <taxon>Embryophyta</taxon>
        <taxon>Tracheophyta</taxon>
        <taxon>Spermatophyta</taxon>
        <taxon>Magnoliopsida</taxon>
        <taxon>Liliopsida</taxon>
        <taxon>Zingiberales</taxon>
        <taxon>Cannaceae</taxon>
        <taxon>Canna</taxon>
    </lineage>
</organism>
<dbReference type="AlphaFoldDB" id="A0AAQ3L3D1"/>
<reference evidence="7 8" key="1">
    <citation type="submission" date="2023-10" db="EMBL/GenBank/DDBJ databases">
        <title>Chromosome-scale genome assembly provides insights into flower coloration mechanisms of Canna indica.</title>
        <authorList>
            <person name="Li C."/>
        </authorList>
    </citation>
    <scope>NUCLEOTIDE SEQUENCE [LARGE SCALE GENOMIC DNA]</scope>
    <source>
        <tissue evidence="7">Flower</tissue>
    </source>
</reference>
<dbReference type="SUPFAM" id="SSF55455">
    <property type="entry name" value="SRF-like"/>
    <property type="match status" value="1"/>
</dbReference>
<dbReference type="Gene3D" id="3.30.530.20">
    <property type="match status" value="1"/>
</dbReference>
<evidence type="ECO:0000256" key="5">
    <source>
        <dbReference type="ARBA" id="ARBA00023242"/>
    </source>
</evidence>
<dbReference type="Proteomes" id="UP001327560">
    <property type="component" value="Chromosome 9"/>
</dbReference>
<comment type="subcellular location">
    <subcellularLocation>
        <location evidence="1">Nucleus</location>
    </subcellularLocation>
</comment>
<dbReference type="Gene3D" id="3.40.1810.10">
    <property type="entry name" value="Transcription factor, MADS-box"/>
    <property type="match status" value="1"/>
</dbReference>
<evidence type="ECO:0000313" key="8">
    <source>
        <dbReference type="Proteomes" id="UP001327560"/>
    </source>
</evidence>